<evidence type="ECO:0000313" key="8">
    <source>
        <dbReference type="EMBL" id="NYD25052.1"/>
    </source>
</evidence>
<dbReference type="GO" id="GO:0003677">
    <property type="term" value="F:DNA binding"/>
    <property type="evidence" value="ECO:0007669"/>
    <property type="project" value="InterPro"/>
</dbReference>
<keyword evidence="9" id="KW-1185">Reference proteome</keyword>
<dbReference type="PANTHER" id="PTHR43133:SF46">
    <property type="entry name" value="RNA POLYMERASE SIGMA-70 FACTOR ECF SUBFAMILY"/>
    <property type="match status" value="1"/>
</dbReference>
<dbReference type="SUPFAM" id="SSF88946">
    <property type="entry name" value="Sigma2 domain of RNA polymerase sigma factors"/>
    <property type="match status" value="1"/>
</dbReference>
<keyword evidence="2" id="KW-0805">Transcription regulation</keyword>
<feature type="domain" description="RNA polymerase sigma factor 70 region 4 type 2" evidence="7">
    <location>
        <begin position="101"/>
        <end position="150"/>
    </location>
</feature>
<dbReference type="InterPro" id="IPR014284">
    <property type="entry name" value="RNA_pol_sigma-70_dom"/>
</dbReference>
<feature type="region of interest" description="Disordered" evidence="5">
    <location>
        <begin position="155"/>
        <end position="174"/>
    </location>
</feature>
<dbReference type="NCBIfam" id="TIGR02937">
    <property type="entry name" value="sigma70-ECF"/>
    <property type="match status" value="1"/>
</dbReference>
<evidence type="ECO:0000256" key="5">
    <source>
        <dbReference type="SAM" id="MobiDB-lite"/>
    </source>
</evidence>
<comment type="similarity">
    <text evidence="1">Belongs to the sigma-70 factor family. ECF subfamily.</text>
</comment>
<sequence length="174" mass="19415">MAGDDAEDFSAFYARNYRRIHEYVLRRVPNLFAEDIVSDTFTIAWTKWDAAKQSGIPWLYKTASHLVNNLLRSSGMKDTPLSLMIESPGDDGISDGAYDALCALRAMKIEDREILMLSAWEGLTPTEIAKVLDCNVGTAYVRIHRARARLVRELEGKPDGRSGHAKQRSIAQGG</sequence>
<dbReference type="Gene3D" id="1.10.10.10">
    <property type="entry name" value="Winged helix-like DNA-binding domain superfamily/Winged helix DNA-binding domain"/>
    <property type="match status" value="1"/>
</dbReference>
<dbReference type="InterPro" id="IPR013324">
    <property type="entry name" value="RNA_pol_sigma_r3/r4-like"/>
</dbReference>
<evidence type="ECO:0000259" key="7">
    <source>
        <dbReference type="Pfam" id="PF08281"/>
    </source>
</evidence>
<dbReference type="InterPro" id="IPR036388">
    <property type="entry name" value="WH-like_DNA-bd_sf"/>
</dbReference>
<accession>A0A7Y9DQU1</accession>
<dbReference type="PANTHER" id="PTHR43133">
    <property type="entry name" value="RNA POLYMERASE ECF-TYPE SIGMA FACTO"/>
    <property type="match status" value="1"/>
</dbReference>
<dbReference type="Pfam" id="PF08281">
    <property type="entry name" value="Sigma70_r4_2"/>
    <property type="match status" value="1"/>
</dbReference>
<evidence type="ECO:0000313" key="9">
    <source>
        <dbReference type="Proteomes" id="UP000521922"/>
    </source>
</evidence>
<comment type="caution">
    <text evidence="8">The sequence shown here is derived from an EMBL/GenBank/DDBJ whole genome shotgun (WGS) entry which is preliminary data.</text>
</comment>
<dbReference type="AlphaFoldDB" id="A0A7Y9DQU1"/>
<evidence type="ECO:0000256" key="4">
    <source>
        <dbReference type="ARBA" id="ARBA00023163"/>
    </source>
</evidence>
<dbReference type="Proteomes" id="UP000521922">
    <property type="component" value="Unassembled WGS sequence"/>
</dbReference>
<keyword evidence="3" id="KW-0731">Sigma factor</keyword>
<dbReference type="SUPFAM" id="SSF88659">
    <property type="entry name" value="Sigma3 and sigma4 domains of RNA polymerase sigma factors"/>
    <property type="match status" value="1"/>
</dbReference>
<evidence type="ECO:0000256" key="1">
    <source>
        <dbReference type="ARBA" id="ARBA00010641"/>
    </source>
</evidence>
<dbReference type="InterPro" id="IPR013249">
    <property type="entry name" value="RNA_pol_sigma70_r4_t2"/>
</dbReference>
<dbReference type="InterPro" id="IPR013325">
    <property type="entry name" value="RNA_pol_sigma_r2"/>
</dbReference>
<evidence type="ECO:0000259" key="6">
    <source>
        <dbReference type="Pfam" id="PF04542"/>
    </source>
</evidence>
<keyword evidence="4" id="KW-0804">Transcription</keyword>
<dbReference type="EMBL" id="JACCBB010000001">
    <property type="protein sequence ID" value="NYD25052.1"/>
    <property type="molecule type" value="Genomic_DNA"/>
</dbReference>
<gene>
    <name evidence="8" type="ORF">BJ968_004592</name>
</gene>
<dbReference type="RefSeq" id="WP_179755893.1">
    <property type="nucleotide sequence ID" value="NZ_BAAAGN010000008.1"/>
</dbReference>
<name>A0A7Y9DQU1_9ACTN</name>
<dbReference type="GO" id="GO:0016987">
    <property type="term" value="F:sigma factor activity"/>
    <property type="evidence" value="ECO:0007669"/>
    <property type="project" value="UniProtKB-KW"/>
</dbReference>
<dbReference type="InterPro" id="IPR039425">
    <property type="entry name" value="RNA_pol_sigma-70-like"/>
</dbReference>
<evidence type="ECO:0000256" key="3">
    <source>
        <dbReference type="ARBA" id="ARBA00023082"/>
    </source>
</evidence>
<protein>
    <submittedName>
        <fullName evidence="8">RNA polymerase sigma-70 factor (ECF subfamily)</fullName>
    </submittedName>
</protein>
<dbReference type="Gene3D" id="1.10.1740.10">
    <property type="match status" value="1"/>
</dbReference>
<feature type="domain" description="RNA polymerase sigma-70 region 2" evidence="6">
    <location>
        <begin position="12"/>
        <end position="74"/>
    </location>
</feature>
<dbReference type="CDD" id="cd06171">
    <property type="entry name" value="Sigma70_r4"/>
    <property type="match status" value="1"/>
</dbReference>
<evidence type="ECO:0000256" key="2">
    <source>
        <dbReference type="ARBA" id="ARBA00023015"/>
    </source>
</evidence>
<dbReference type="InterPro" id="IPR007627">
    <property type="entry name" value="RNA_pol_sigma70_r2"/>
</dbReference>
<proteinExistence type="inferred from homology"/>
<reference evidence="8 9" key="1">
    <citation type="submission" date="2020-07" db="EMBL/GenBank/DDBJ databases">
        <title>Sequencing the genomes of 1000 actinobacteria strains.</title>
        <authorList>
            <person name="Klenk H.-P."/>
        </authorList>
    </citation>
    <scope>NUCLEOTIDE SEQUENCE [LARGE SCALE GENOMIC DNA]</scope>
    <source>
        <strain evidence="8 9">DSM 7487</strain>
    </source>
</reference>
<organism evidence="8 9">
    <name type="scientific">Kineococcus aurantiacus</name>
    <dbReference type="NCBI Taxonomy" id="37633"/>
    <lineage>
        <taxon>Bacteria</taxon>
        <taxon>Bacillati</taxon>
        <taxon>Actinomycetota</taxon>
        <taxon>Actinomycetes</taxon>
        <taxon>Kineosporiales</taxon>
        <taxon>Kineosporiaceae</taxon>
        <taxon>Kineococcus</taxon>
    </lineage>
</organism>
<dbReference type="Pfam" id="PF04542">
    <property type="entry name" value="Sigma70_r2"/>
    <property type="match status" value="1"/>
</dbReference>
<dbReference type="GO" id="GO:0006352">
    <property type="term" value="P:DNA-templated transcription initiation"/>
    <property type="evidence" value="ECO:0007669"/>
    <property type="project" value="InterPro"/>
</dbReference>